<organism evidence="1 2">
    <name type="scientific">Cichorium intybus</name>
    <name type="common">Chicory</name>
    <dbReference type="NCBI Taxonomy" id="13427"/>
    <lineage>
        <taxon>Eukaryota</taxon>
        <taxon>Viridiplantae</taxon>
        <taxon>Streptophyta</taxon>
        <taxon>Embryophyta</taxon>
        <taxon>Tracheophyta</taxon>
        <taxon>Spermatophyta</taxon>
        <taxon>Magnoliopsida</taxon>
        <taxon>eudicotyledons</taxon>
        <taxon>Gunneridae</taxon>
        <taxon>Pentapetalae</taxon>
        <taxon>asterids</taxon>
        <taxon>campanulids</taxon>
        <taxon>Asterales</taxon>
        <taxon>Asteraceae</taxon>
        <taxon>Cichorioideae</taxon>
        <taxon>Cichorieae</taxon>
        <taxon>Cichoriinae</taxon>
        <taxon>Cichorium</taxon>
    </lineage>
</organism>
<dbReference type="EMBL" id="CM042012">
    <property type="protein sequence ID" value="KAI3751230.1"/>
    <property type="molecule type" value="Genomic_DNA"/>
</dbReference>
<gene>
    <name evidence="1" type="ORF">L2E82_22278</name>
</gene>
<accession>A0ACB9DXE8</accession>
<evidence type="ECO:0000313" key="1">
    <source>
        <dbReference type="EMBL" id="KAI3751230.1"/>
    </source>
</evidence>
<proteinExistence type="predicted"/>
<keyword evidence="2" id="KW-1185">Reference proteome</keyword>
<evidence type="ECO:0000313" key="2">
    <source>
        <dbReference type="Proteomes" id="UP001055811"/>
    </source>
</evidence>
<comment type="caution">
    <text evidence="1">The sequence shown here is derived from an EMBL/GenBank/DDBJ whole genome shotgun (WGS) entry which is preliminary data.</text>
</comment>
<sequence length="585" mass="66923">MGEQTTHIWSSVDAPEDQRDTDNSEQEVTQPYDVTETETPPTQLRRSERIPKPNPKYANAAILDDGVKEPDTYEEASQNKVWQKAMEEEITALEQNQTWELVPKPRDIKPISCKWVYKIKRRPDGSIERYKARLVARGFSQQYGLDYDETFSPVAKITTVRVLLALAASKDWKLWQMDVKNAFLHGELDREIYMNQPKGFEDTTNSNRVCKLRKALYGLKQAPRAWYGKIAEFLTRSGYSVAHADSSLFIKEKEGKLAVVLVYVDDLIITGDDEREIRLTRENLSVRFQMKELGELKHFLGLEVDRTTEGLFLCQQKYTRDILQKFGMLECKPVSTPIEPNAKICAHEGKELEDGTMYRQLVGSLIYLTLTRPDISYAVGVMSRYMQSPKKPHLDAARRILRYIKGTIDYGLLYKRGEDCKLVGYCDADYAGDHDTRRSTTGYVFNLGSGTISWCSKRQPTVSLSTTEAEYKAAAVAAQESTWLVLLMEDLHQKVDYAVPLYCDNQSAICLAENPVFHARTKHVEVQYHFVREKVLKEEIKMRQIKTDNQVADLFTKGLSIGKCEGFRCQLNMVRRMGASAEGEC</sequence>
<reference evidence="2" key="1">
    <citation type="journal article" date="2022" name="Mol. Ecol. Resour.">
        <title>The genomes of chicory, endive, great burdock and yacon provide insights into Asteraceae palaeo-polyploidization history and plant inulin production.</title>
        <authorList>
            <person name="Fan W."/>
            <person name="Wang S."/>
            <person name="Wang H."/>
            <person name="Wang A."/>
            <person name="Jiang F."/>
            <person name="Liu H."/>
            <person name="Zhao H."/>
            <person name="Xu D."/>
            <person name="Zhang Y."/>
        </authorList>
    </citation>
    <scope>NUCLEOTIDE SEQUENCE [LARGE SCALE GENOMIC DNA]</scope>
    <source>
        <strain evidence="2">cv. Punajuju</strain>
    </source>
</reference>
<name>A0ACB9DXE8_CICIN</name>
<dbReference type="Proteomes" id="UP001055811">
    <property type="component" value="Linkage Group LG04"/>
</dbReference>
<protein>
    <submittedName>
        <fullName evidence="1">Uncharacterized protein</fullName>
    </submittedName>
</protein>
<reference evidence="1 2" key="2">
    <citation type="journal article" date="2022" name="Mol. Ecol. Resour.">
        <title>The genomes of chicory, endive, great burdock and yacon provide insights into Asteraceae paleo-polyploidization history and plant inulin production.</title>
        <authorList>
            <person name="Fan W."/>
            <person name="Wang S."/>
            <person name="Wang H."/>
            <person name="Wang A."/>
            <person name="Jiang F."/>
            <person name="Liu H."/>
            <person name="Zhao H."/>
            <person name="Xu D."/>
            <person name="Zhang Y."/>
        </authorList>
    </citation>
    <scope>NUCLEOTIDE SEQUENCE [LARGE SCALE GENOMIC DNA]</scope>
    <source>
        <strain evidence="2">cv. Punajuju</strain>
        <tissue evidence="1">Leaves</tissue>
    </source>
</reference>